<evidence type="ECO:0000256" key="1">
    <source>
        <dbReference type="SAM" id="MobiDB-lite"/>
    </source>
</evidence>
<proteinExistence type="predicted"/>
<feature type="compositionally biased region" description="Basic and acidic residues" evidence="1">
    <location>
        <begin position="648"/>
        <end position="661"/>
    </location>
</feature>
<keyword evidence="3" id="KW-1185">Reference proteome</keyword>
<feature type="region of interest" description="Disordered" evidence="1">
    <location>
        <begin position="644"/>
        <end position="702"/>
    </location>
</feature>
<dbReference type="Proteomes" id="UP001497744">
    <property type="component" value="Unassembled WGS sequence"/>
</dbReference>
<name>A0AAV4LN88_BABCB</name>
<dbReference type="AlphaFoldDB" id="A0AAV4LN88"/>
<dbReference type="RefSeq" id="XP_067713365.1">
    <property type="nucleotide sequence ID" value="XM_067857264.1"/>
</dbReference>
<protein>
    <submittedName>
        <fullName evidence="2">Precorrin 6A synthase, putative</fullName>
    </submittedName>
</protein>
<sequence>MEPRAVHRTQKAIMDAASGIRMVDCVQKPANNRARGRRRRTDGPGEEVDDVGVNPGVQRGHDDGRHHRAPERALSQVADLEGVAQGACGTSHRLPREPTLNHLLLLDRPQQVEVGQNPRDDAVKCDESDVHRDHPDGNVPLGHVQVLPDDVARVRRRADAPGGHVLQDAPVLENVQDNVRVGEGDEAYARRGRVRPIGLLPDEHLQLLDALQQVGEALPEVLRVVGLLLRRQRRAAAAKDASDVLGDAALQRLGGLCGFLVRVRGQRQQVARGQAAATQPRRGVAKLPGDVQVPARPRPTGPRLRNGGLPPAGDHYAPVDRLRRSGPAHRGGAPLLLAVPVHDNRHVAAQAELRLGGPQLLLERHALAVVVHNVDRQDVLREVPLEVPVEKSGIGDGLVEAADHDGVQLRAQQDGDLLALVDALPELEDVHVHNERVDPGGGVERPDGDLAAAQLVEGVHEELVRLVVDGEVGEDHEVGDERDRGDNQKHDARAAHEFQIQHRLVVPDAVALAVEQVVPPGVLVGLLARRGLANADGEARHLPGRNVQGARRGRLGAVPHDIAAEGVLRVVLDVCTCRELAGSRRARAARQRAPTIARGIEAALELHLVNRLRRVLRLCVLAASLAVQLEQPLEAFVDDVDDAVAHPAPDDHAGDEHHDVQRDDDDEVPHGALHRSDGRCDTRQQAAGSAATRGRGELIRDV</sequence>
<accession>A0AAV4LN88</accession>
<dbReference type="EMBL" id="BPLF01000001">
    <property type="protein sequence ID" value="GIX61294.1"/>
    <property type="molecule type" value="Genomic_DNA"/>
</dbReference>
<evidence type="ECO:0000313" key="2">
    <source>
        <dbReference type="EMBL" id="GIX61294.1"/>
    </source>
</evidence>
<feature type="region of interest" description="Disordered" evidence="1">
    <location>
        <begin position="26"/>
        <end position="66"/>
    </location>
</feature>
<gene>
    <name evidence="2" type="ORF">BcabD6B2_07290</name>
</gene>
<reference evidence="2 3" key="1">
    <citation type="submission" date="2021-06" db="EMBL/GenBank/DDBJ databases">
        <title>Genome sequence of Babesia caballi.</title>
        <authorList>
            <person name="Yamagishi J."/>
            <person name="Kidaka T."/>
            <person name="Ochi A."/>
        </authorList>
    </citation>
    <scope>NUCLEOTIDE SEQUENCE [LARGE SCALE GENOMIC DNA]</scope>
    <source>
        <strain evidence="2">USDA-D6B2</strain>
    </source>
</reference>
<comment type="caution">
    <text evidence="2">The sequence shown here is derived from an EMBL/GenBank/DDBJ whole genome shotgun (WGS) entry which is preliminary data.</text>
</comment>
<feature type="region of interest" description="Disordered" evidence="1">
    <location>
        <begin position="289"/>
        <end position="318"/>
    </location>
</feature>
<dbReference type="GeneID" id="94192777"/>
<evidence type="ECO:0000313" key="3">
    <source>
        <dbReference type="Proteomes" id="UP001497744"/>
    </source>
</evidence>
<organism evidence="2 3">
    <name type="scientific">Babesia caballi</name>
    <dbReference type="NCBI Taxonomy" id="5871"/>
    <lineage>
        <taxon>Eukaryota</taxon>
        <taxon>Sar</taxon>
        <taxon>Alveolata</taxon>
        <taxon>Apicomplexa</taxon>
        <taxon>Aconoidasida</taxon>
        <taxon>Piroplasmida</taxon>
        <taxon>Babesiidae</taxon>
        <taxon>Babesia</taxon>
    </lineage>
</organism>